<keyword evidence="11 14" id="KW-0482">Metalloprotease</keyword>
<keyword evidence="5 14" id="KW-0812">Transmembrane</keyword>
<comment type="cofactor">
    <cofactor evidence="14 16">
        <name>Zn(2+)</name>
        <dbReference type="ChEBI" id="CHEBI:29105"/>
    </cofactor>
    <text evidence="14 16">Binds 1 zinc ion per subunit.</text>
</comment>
<evidence type="ECO:0000256" key="2">
    <source>
        <dbReference type="ARBA" id="ARBA00007931"/>
    </source>
</evidence>
<sequence length="406" mass="43226">MTGTIPLGRVAGIRLQLHWSVAGIIGLIVFMLGAYWLPTTLPGHATVFYWLASTAAALLLLVSVLLHELAHALVAVRHGLSVDRVTLWLLGGVARLRGEAPTPRAELFISGVGPLVSGVVAGVFALATWVLVILQAGQLAIIVAAYLGMLNLAIMVFNLLPAAPLDGGRILRAVIWARTGQRFKAALWATRTGAGLGFLLLAGGFVSVVTRGIEGIWAMLVGLFVLQAAAAERQQARLGMALGDARIGEFVTVGATPLWSDLSARDVLDSPLGNDGSVFAVVDRDGTLRGVLSPRRLQDVSVTERNRNTLRELADPLSQFTTASREEPVTSVLSRYDDPRNSILVLDQGRAAGLVPATEINRLVAERMPGTAARRAETSPNGAAARGDTEPNPPSDWWYPGQRRGQ</sequence>
<evidence type="ECO:0000256" key="11">
    <source>
        <dbReference type="ARBA" id="ARBA00023049"/>
    </source>
</evidence>
<evidence type="ECO:0000256" key="4">
    <source>
        <dbReference type="ARBA" id="ARBA00022670"/>
    </source>
</evidence>
<feature type="transmembrane region" description="Helical" evidence="14">
    <location>
        <begin position="17"/>
        <end position="36"/>
    </location>
</feature>
<name>A0A1G8XTW2_ACTMZ</name>
<feature type="binding site" evidence="16">
    <location>
        <position position="71"/>
    </location>
    <ligand>
        <name>Zn(2+)</name>
        <dbReference type="ChEBI" id="CHEBI:29105"/>
        <note>catalytic</note>
    </ligand>
</feature>
<keyword evidence="7" id="KW-0677">Repeat</keyword>
<feature type="transmembrane region" description="Helical" evidence="14">
    <location>
        <begin position="215"/>
        <end position="231"/>
    </location>
</feature>
<keyword evidence="9 14" id="KW-0862">Zinc</keyword>
<feature type="transmembrane region" description="Helical" evidence="14">
    <location>
        <begin position="186"/>
        <end position="209"/>
    </location>
</feature>
<feature type="domain" description="Peptidase M50" evidence="18">
    <location>
        <begin position="142"/>
        <end position="193"/>
    </location>
</feature>
<reference evidence="20" key="1">
    <citation type="submission" date="2016-10" db="EMBL/GenBank/DDBJ databases">
        <authorList>
            <person name="Varghese N."/>
            <person name="Submissions S."/>
        </authorList>
    </citation>
    <scope>NUCLEOTIDE SEQUENCE [LARGE SCALE GENOMIC DNA]</scope>
    <source>
        <strain evidence="20">DSM 45460</strain>
    </source>
</reference>
<evidence type="ECO:0000259" key="18">
    <source>
        <dbReference type="Pfam" id="PF02163"/>
    </source>
</evidence>
<comment type="subcellular location">
    <subcellularLocation>
        <location evidence="1 14">Cell membrane</location>
        <topology evidence="1 14">Multi-pass membrane protein</topology>
    </subcellularLocation>
</comment>
<dbReference type="InterPro" id="IPR008915">
    <property type="entry name" value="Peptidase_M50"/>
</dbReference>
<keyword evidence="12" id="KW-0129">CBS domain</keyword>
<evidence type="ECO:0000256" key="12">
    <source>
        <dbReference type="ARBA" id="ARBA00023122"/>
    </source>
</evidence>
<dbReference type="RefSeq" id="WP_092626882.1">
    <property type="nucleotide sequence ID" value="NZ_FNFM01000003.1"/>
</dbReference>
<keyword evidence="20" id="KW-1185">Reference proteome</keyword>
<feature type="domain" description="Peptidase M50" evidence="18">
    <location>
        <begin position="56"/>
        <end position="128"/>
    </location>
</feature>
<evidence type="ECO:0000256" key="14">
    <source>
        <dbReference type="PIRNR" id="PIRNR006404"/>
    </source>
</evidence>
<dbReference type="Proteomes" id="UP000199213">
    <property type="component" value="Unassembled WGS sequence"/>
</dbReference>
<feature type="transmembrane region" description="Helical" evidence="14">
    <location>
        <begin position="139"/>
        <end position="165"/>
    </location>
</feature>
<dbReference type="SUPFAM" id="SSF54631">
    <property type="entry name" value="CBS-domain pair"/>
    <property type="match status" value="1"/>
</dbReference>
<feature type="transmembrane region" description="Helical" evidence="14">
    <location>
        <begin position="107"/>
        <end position="133"/>
    </location>
</feature>
<evidence type="ECO:0000256" key="9">
    <source>
        <dbReference type="ARBA" id="ARBA00022833"/>
    </source>
</evidence>
<evidence type="ECO:0000256" key="1">
    <source>
        <dbReference type="ARBA" id="ARBA00004651"/>
    </source>
</evidence>
<keyword evidence="13 14" id="KW-0472">Membrane</keyword>
<dbReference type="PANTHER" id="PTHR39188">
    <property type="entry name" value="MEMBRANE-ASSOCIATED ZINC METALLOPROTEASE M50B"/>
    <property type="match status" value="1"/>
</dbReference>
<dbReference type="Pfam" id="PF02163">
    <property type="entry name" value="Peptidase_M50"/>
    <property type="match status" value="2"/>
</dbReference>
<comment type="similarity">
    <text evidence="2 14">Belongs to the peptidase M50B family.</text>
</comment>
<evidence type="ECO:0000256" key="13">
    <source>
        <dbReference type="ARBA" id="ARBA00023136"/>
    </source>
</evidence>
<dbReference type="InterPro" id="IPR046342">
    <property type="entry name" value="CBS_dom_sf"/>
</dbReference>
<evidence type="ECO:0000256" key="6">
    <source>
        <dbReference type="ARBA" id="ARBA00022723"/>
    </source>
</evidence>
<dbReference type="PIRSF" id="PIRSF006404">
    <property type="entry name" value="UCP006404_Pept_M50_CBS"/>
    <property type="match status" value="1"/>
</dbReference>
<evidence type="ECO:0000313" key="20">
    <source>
        <dbReference type="Proteomes" id="UP000199213"/>
    </source>
</evidence>
<dbReference type="InterPro" id="IPR016483">
    <property type="entry name" value="UCP006404_Pept_M50_CBS"/>
</dbReference>
<evidence type="ECO:0000313" key="19">
    <source>
        <dbReference type="EMBL" id="SDJ93220.1"/>
    </source>
</evidence>
<feature type="active site" evidence="15">
    <location>
        <position position="68"/>
    </location>
</feature>
<dbReference type="GO" id="GO:0005886">
    <property type="term" value="C:plasma membrane"/>
    <property type="evidence" value="ECO:0007669"/>
    <property type="project" value="UniProtKB-SubCell"/>
</dbReference>
<keyword evidence="6 14" id="KW-0479">Metal-binding</keyword>
<dbReference type="GO" id="GO:0046872">
    <property type="term" value="F:metal ion binding"/>
    <property type="evidence" value="ECO:0007669"/>
    <property type="project" value="UniProtKB-UniRule"/>
</dbReference>
<feature type="transmembrane region" description="Helical" evidence="14">
    <location>
        <begin position="48"/>
        <end position="67"/>
    </location>
</feature>
<evidence type="ECO:0000256" key="3">
    <source>
        <dbReference type="ARBA" id="ARBA00022475"/>
    </source>
</evidence>
<accession>A0A1G8XTW2</accession>
<evidence type="ECO:0000256" key="16">
    <source>
        <dbReference type="PIRSR" id="PIRSR006404-2"/>
    </source>
</evidence>
<evidence type="ECO:0000256" key="10">
    <source>
        <dbReference type="ARBA" id="ARBA00022989"/>
    </source>
</evidence>
<proteinExistence type="inferred from homology"/>
<dbReference type="GO" id="GO:0008237">
    <property type="term" value="F:metallopeptidase activity"/>
    <property type="evidence" value="ECO:0007669"/>
    <property type="project" value="UniProtKB-UniRule"/>
</dbReference>
<evidence type="ECO:0000256" key="5">
    <source>
        <dbReference type="ARBA" id="ARBA00022692"/>
    </source>
</evidence>
<evidence type="ECO:0000256" key="8">
    <source>
        <dbReference type="ARBA" id="ARBA00022801"/>
    </source>
</evidence>
<keyword evidence="4 14" id="KW-0645">Protease</keyword>
<feature type="binding site" evidence="16">
    <location>
        <position position="67"/>
    </location>
    <ligand>
        <name>Zn(2+)</name>
        <dbReference type="ChEBI" id="CHEBI:29105"/>
        <note>catalytic</note>
    </ligand>
</feature>
<keyword evidence="10 14" id="KW-1133">Transmembrane helix</keyword>
<dbReference type="EMBL" id="FNFM01000003">
    <property type="protein sequence ID" value="SDJ93220.1"/>
    <property type="molecule type" value="Genomic_DNA"/>
</dbReference>
<evidence type="ECO:0000256" key="15">
    <source>
        <dbReference type="PIRSR" id="PIRSR006404-1"/>
    </source>
</evidence>
<keyword evidence="3 14" id="KW-1003">Cell membrane</keyword>
<dbReference type="PANTHER" id="PTHR39188:SF3">
    <property type="entry name" value="STAGE IV SPORULATION PROTEIN FB"/>
    <property type="match status" value="1"/>
</dbReference>
<protein>
    <recommendedName>
        <fullName evidence="14">Zinc metalloprotease</fullName>
    </recommendedName>
</protein>
<dbReference type="GO" id="GO:0006508">
    <property type="term" value="P:proteolysis"/>
    <property type="evidence" value="ECO:0007669"/>
    <property type="project" value="UniProtKB-KW"/>
</dbReference>
<feature type="region of interest" description="Disordered" evidence="17">
    <location>
        <begin position="368"/>
        <end position="406"/>
    </location>
</feature>
<keyword evidence="8 14" id="KW-0378">Hydrolase</keyword>
<evidence type="ECO:0000256" key="7">
    <source>
        <dbReference type="ARBA" id="ARBA00022737"/>
    </source>
</evidence>
<feature type="binding site" evidence="16">
    <location>
        <position position="166"/>
    </location>
    <ligand>
        <name>Zn(2+)</name>
        <dbReference type="ChEBI" id="CHEBI:29105"/>
        <note>catalytic</note>
    </ligand>
</feature>
<evidence type="ECO:0000256" key="17">
    <source>
        <dbReference type="SAM" id="MobiDB-lite"/>
    </source>
</evidence>
<gene>
    <name evidence="19" type="ORF">SAMN04487820_10331</name>
</gene>
<organism evidence="19 20">
    <name type="scientific">Actinopolyspora mzabensis</name>
    <dbReference type="NCBI Taxonomy" id="995066"/>
    <lineage>
        <taxon>Bacteria</taxon>
        <taxon>Bacillati</taxon>
        <taxon>Actinomycetota</taxon>
        <taxon>Actinomycetes</taxon>
        <taxon>Actinopolysporales</taxon>
        <taxon>Actinopolysporaceae</taxon>
        <taxon>Actinopolyspora</taxon>
    </lineage>
</organism>
<dbReference type="CDD" id="cd06164">
    <property type="entry name" value="S2P-M50_SpoIVFB_CBS"/>
    <property type="match status" value="1"/>
</dbReference>
<dbReference type="AlphaFoldDB" id="A0A1G8XTW2"/>
<dbReference type="OrthoDB" id="9781963at2"/>